<proteinExistence type="predicted"/>
<dbReference type="EMBL" id="BAABFX010000048">
    <property type="protein sequence ID" value="GAA4402583.1"/>
    <property type="molecule type" value="Genomic_DNA"/>
</dbReference>
<dbReference type="Proteomes" id="UP001500390">
    <property type="component" value="Unassembled WGS sequence"/>
</dbReference>
<dbReference type="InterPro" id="IPR002589">
    <property type="entry name" value="Macro_dom"/>
</dbReference>
<gene>
    <name evidence="2" type="ORF">GCM10023153_31770</name>
</gene>
<dbReference type="SUPFAM" id="SSF52949">
    <property type="entry name" value="Macro domain-like"/>
    <property type="match status" value="1"/>
</dbReference>
<reference evidence="3" key="1">
    <citation type="journal article" date="2019" name="Int. J. Syst. Evol. Microbiol.">
        <title>The Global Catalogue of Microorganisms (GCM) 10K type strain sequencing project: providing services to taxonomists for standard genome sequencing and annotation.</title>
        <authorList>
            <consortium name="The Broad Institute Genomics Platform"/>
            <consortium name="The Broad Institute Genome Sequencing Center for Infectious Disease"/>
            <person name="Wu L."/>
            <person name="Ma J."/>
        </authorList>
    </citation>
    <scope>NUCLEOTIDE SEQUENCE [LARGE SCALE GENOMIC DNA]</scope>
    <source>
        <strain evidence="3">JCM 17738</strain>
    </source>
</reference>
<feature type="domain" description="Macro" evidence="1">
    <location>
        <begin position="1"/>
        <end position="166"/>
    </location>
</feature>
<dbReference type="Gene3D" id="3.40.220.10">
    <property type="entry name" value="Leucine Aminopeptidase, subunit E, domain 1"/>
    <property type="match status" value="1"/>
</dbReference>
<dbReference type="PROSITE" id="PS51154">
    <property type="entry name" value="MACRO"/>
    <property type="match status" value="1"/>
</dbReference>
<evidence type="ECO:0000313" key="3">
    <source>
        <dbReference type="Proteomes" id="UP001500390"/>
    </source>
</evidence>
<protein>
    <submittedName>
        <fullName evidence="2">O-acetyl-ADP-ribose deacetylase</fullName>
    </submittedName>
</protein>
<keyword evidence="3" id="KW-1185">Reference proteome</keyword>
<dbReference type="Pfam" id="PF01661">
    <property type="entry name" value="Macro"/>
    <property type="match status" value="1"/>
</dbReference>
<evidence type="ECO:0000313" key="2">
    <source>
        <dbReference type="EMBL" id="GAA4402583.1"/>
    </source>
</evidence>
<name>A0ABP8K943_9MICO</name>
<sequence length="166" mass="17505">MEITVVEGDITAQDVDAIVNAANRAMRGGGGVDGAIHRAGGPAVLEDCRRRFPAGLATGDAGWTTAGLLPARWVIHVVGPNYNRGERDRTLLTSCYHRALAVADDLGAHTVAFPLISAGSYGWPKTDAIDAALEVFRAAQTQVAEARMVAFDSSTYAAIQDALRRG</sequence>
<organism evidence="2 3">
    <name type="scientific">Ornithinibacter aureus</name>
    <dbReference type="NCBI Taxonomy" id="622664"/>
    <lineage>
        <taxon>Bacteria</taxon>
        <taxon>Bacillati</taxon>
        <taxon>Actinomycetota</taxon>
        <taxon>Actinomycetes</taxon>
        <taxon>Micrococcales</taxon>
        <taxon>Intrasporangiaceae</taxon>
        <taxon>Ornithinibacter</taxon>
    </lineage>
</organism>
<evidence type="ECO:0000259" key="1">
    <source>
        <dbReference type="PROSITE" id="PS51154"/>
    </source>
</evidence>
<dbReference type="SMART" id="SM00506">
    <property type="entry name" value="A1pp"/>
    <property type="match status" value="1"/>
</dbReference>
<comment type="caution">
    <text evidence="2">The sequence shown here is derived from an EMBL/GenBank/DDBJ whole genome shotgun (WGS) entry which is preliminary data.</text>
</comment>
<dbReference type="NCBIfam" id="NF001664">
    <property type="entry name" value="PRK00431.1-6"/>
    <property type="match status" value="1"/>
</dbReference>
<dbReference type="InterPro" id="IPR043472">
    <property type="entry name" value="Macro_dom-like"/>
</dbReference>
<accession>A0ABP8K943</accession>
<dbReference type="PANTHER" id="PTHR11106">
    <property type="entry name" value="GANGLIOSIDE INDUCED DIFFERENTIATION ASSOCIATED PROTEIN 2-RELATED"/>
    <property type="match status" value="1"/>
</dbReference>
<dbReference type="PANTHER" id="PTHR11106:SF27">
    <property type="entry name" value="MACRO DOMAIN-CONTAINING PROTEIN"/>
    <property type="match status" value="1"/>
</dbReference>
<dbReference type="RefSeq" id="WP_159901844.1">
    <property type="nucleotide sequence ID" value="NZ_BAABFX010000048.1"/>
</dbReference>